<feature type="domain" description="tRNA pseudouridine synthase II TruB subfamily 2 C-terminal" evidence="7">
    <location>
        <begin position="220"/>
        <end position="278"/>
    </location>
</feature>
<evidence type="ECO:0000313" key="9">
    <source>
        <dbReference type="EMBL" id="TGO05917.1"/>
    </source>
</evidence>
<feature type="domain" description="tRNA pseudouridylate synthase B C-terminal" evidence="8">
    <location>
        <begin position="160"/>
        <end position="203"/>
    </location>
</feature>
<dbReference type="GO" id="GO:0160148">
    <property type="term" value="F:tRNA pseudouridine(55) synthase activity"/>
    <property type="evidence" value="ECO:0007669"/>
    <property type="project" value="UniProtKB-EC"/>
</dbReference>
<evidence type="ECO:0000256" key="2">
    <source>
        <dbReference type="ARBA" id="ARBA00005642"/>
    </source>
</evidence>
<keyword evidence="4 5" id="KW-0413">Isomerase</keyword>
<comment type="catalytic activity">
    <reaction evidence="1 5">
        <text>uridine(55) in tRNA = pseudouridine(55) in tRNA</text>
        <dbReference type="Rhea" id="RHEA:42532"/>
        <dbReference type="Rhea" id="RHEA-COMP:10101"/>
        <dbReference type="Rhea" id="RHEA-COMP:10102"/>
        <dbReference type="ChEBI" id="CHEBI:65314"/>
        <dbReference type="ChEBI" id="CHEBI:65315"/>
        <dbReference type="EC" id="5.4.99.25"/>
    </reaction>
</comment>
<dbReference type="HAMAP" id="MF_01080">
    <property type="entry name" value="TruB_bact"/>
    <property type="match status" value="1"/>
</dbReference>
<dbReference type="AlphaFoldDB" id="A0A4Z1E8L4"/>
<comment type="caution">
    <text evidence="9">The sequence shown here is derived from an EMBL/GenBank/DDBJ whole genome shotgun (WGS) entry which is preliminary data.</text>
</comment>
<evidence type="ECO:0000259" key="6">
    <source>
        <dbReference type="Pfam" id="PF01509"/>
    </source>
</evidence>
<evidence type="ECO:0000256" key="4">
    <source>
        <dbReference type="ARBA" id="ARBA00023235"/>
    </source>
</evidence>
<dbReference type="Pfam" id="PF01509">
    <property type="entry name" value="TruB_N"/>
    <property type="match status" value="1"/>
</dbReference>
<dbReference type="PANTHER" id="PTHR13767">
    <property type="entry name" value="TRNA-PSEUDOURIDINE SYNTHASE"/>
    <property type="match status" value="1"/>
</dbReference>
<dbReference type="GO" id="GO:1990481">
    <property type="term" value="P:mRNA pseudouridine synthesis"/>
    <property type="evidence" value="ECO:0007669"/>
    <property type="project" value="TreeGrafter"/>
</dbReference>
<protein>
    <recommendedName>
        <fullName evidence="5">tRNA pseudouridine synthase B</fullName>
        <ecNumber evidence="5">5.4.99.25</ecNumber>
    </recommendedName>
    <alternativeName>
        <fullName evidence="5">tRNA pseudouridine(55) synthase</fullName>
        <shortName evidence="5">Psi55 synthase</shortName>
    </alternativeName>
    <alternativeName>
        <fullName evidence="5">tRNA pseudouridylate synthase</fullName>
    </alternativeName>
    <alternativeName>
        <fullName evidence="5">tRNA-uridine isomerase</fullName>
    </alternativeName>
</protein>
<dbReference type="SUPFAM" id="SSF55120">
    <property type="entry name" value="Pseudouridine synthase"/>
    <property type="match status" value="1"/>
</dbReference>
<dbReference type="Gene3D" id="2.30.130.10">
    <property type="entry name" value="PUA domain"/>
    <property type="match status" value="1"/>
</dbReference>
<feature type="domain" description="Pseudouridine synthase II N-terminal" evidence="6">
    <location>
        <begin position="2"/>
        <end position="159"/>
    </location>
</feature>
<proteinExistence type="inferred from homology"/>
<gene>
    <name evidence="5" type="primary">truB</name>
    <name evidence="9" type="ORF">SERN_0109</name>
</gene>
<dbReference type="Pfam" id="PF09142">
    <property type="entry name" value="TruB_C"/>
    <property type="match status" value="1"/>
</dbReference>
<dbReference type="InterPro" id="IPR015947">
    <property type="entry name" value="PUA-like_sf"/>
</dbReference>
<dbReference type="InterPro" id="IPR020103">
    <property type="entry name" value="PsdUridine_synth_cat_dom_sf"/>
</dbReference>
<dbReference type="InterPro" id="IPR002501">
    <property type="entry name" value="PsdUridine_synth_N"/>
</dbReference>
<dbReference type="EC" id="5.4.99.25" evidence="5"/>
<feature type="active site" description="Nucleophile" evidence="5">
    <location>
        <position position="17"/>
    </location>
</feature>
<dbReference type="EMBL" id="RHPJ01000001">
    <property type="protein sequence ID" value="TGO05917.1"/>
    <property type="molecule type" value="Genomic_DNA"/>
</dbReference>
<comment type="function">
    <text evidence="5">Responsible for synthesis of pseudouridine from uracil-55 in the psi GC loop of transfer RNAs.</text>
</comment>
<dbReference type="SUPFAM" id="SSF88697">
    <property type="entry name" value="PUA domain-like"/>
    <property type="match status" value="1"/>
</dbReference>
<evidence type="ECO:0000256" key="1">
    <source>
        <dbReference type="ARBA" id="ARBA00000385"/>
    </source>
</evidence>
<dbReference type="InterPro" id="IPR015225">
    <property type="entry name" value="tRNA_psdUridine_synth_fam2_C"/>
</dbReference>
<evidence type="ECO:0000259" key="7">
    <source>
        <dbReference type="Pfam" id="PF09142"/>
    </source>
</evidence>
<sequence>MRRLLRTRKVGHAGTLDPMATGVLVLGVGRSTRLLTYVVGADKTYLGTIRLGQDTVTDDAEGDVTSSAGAAGIAESAVRDALVPLTGDILQVPSSVSAIKVDGQRSYARVRSGEDVALPSRPVTVSELVVTDVRRGAAEDGTAVLDVDVRVTCSSGTYIRAIARDLGAALGTGGHLTALRRTRVGGFDLDRAADLDALAAASEAGEIALIGPADAAGAVMPVRRVDAAEAASLGYGQRIDASGEDGPVAAVGPDGVLVAVLGDERRDGAVRAKPVIVLAPR</sequence>
<comment type="similarity">
    <text evidence="2 5">Belongs to the pseudouridine synthase TruB family. Type 1 subfamily.</text>
</comment>
<evidence type="ECO:0000259" key="8">
    <source>
        <dbReference type="Pfam" id="PF16198"/>
    </source>
</evidence>
<dbReference type="InterPro" id="IPR014780">
    <property type="entry name" value="tRNA_psdUridine_synth_TruB"/>
</dbReference>
<name>A0A4Z1E8L4_9MICO</name>
<dbReference type="Proteomes" id="UP000297318">
    <property type="component" value="Unassembled WGS sequence"/>
</dbReference>
<keyword evidence="3 5" id="KW-0819">tRNA processing</keyword>
<dbReference type="Pfam" id="PF16198">
    <property type="entry name" value="TruB_C_2"/>
    <property type="match status" value="1"/>
</dbReference>
<evidence type="ECO:0000256" key="5">
    <source>
        <dbReference type="HAMAP-Rule" id="MF_01080"/>
    </source>
</evidence>
<reference evidence="9 10" key="1">
    <citation type="submission" date="2018-11" db="EMBL/GenBank/DDBJ databases">
        <title>Complete genome sequencing of the Actinobacteria Serinibacter sp. K3-2.</title>
        <authorList>
            <person name="Rakitin A.L."/>
            <person name="Beletsky A.V."/>
            <person name="Mardanov A.V."/>
            <person name="Ravin N.V."/>
            <person name="Gromova A.S."/>
            <person name="Filippova S.N."/>
            <person name="Gal'Chenko V.F."/>
        </authorList>
    </citation>
    <scope>NUCLEOTIDE SEQUENCE [LARGE SCALE GENOMIC DNA]</scope>
    <source>
        <strain evidence="9 10">K3-2</strain>
    </source>
</reference>
<evidence type="ECO:0000313" key="10">
    <source>
        <dbReference type="Proteomes" id="UP000297318"/>
    </source>
</evidence>
<dbReference type="PANTHER" id="PTHR13767:SF2">
    <property type="entry name" value="PSEUDOURIDYLATE SYNTHASE TRUB1"/>
    <property type="match status" value="1"/>
</dbReference>
<dbReference type="InterPro" id="IPR036974">
    <property type="entry name" value="PUA_sf"/>
</dbReference>
<evidence type="ECO:0000256" key="3">
    <source>
        <dbReference type="ARBA" id="ARBA00022694"/>
    </source>
</evidence>
<dbReference type="GO" id="GO:0003723">
    <property type="term" value="F:RNA binding"/>
    <property type="evidence" value="ECO:0007669"/>
    <property type="project" value="InterPro"/>
</dbReference>
<dbReference type="GO" id="GO:0031119">
    <property type="term" value="P:tRNA pseudouridine synthesis"/>
    <property type="evidence" value="ECO:0007669"/>
    <property type="project" value="UniProtKB-UniRule"/>
</dbReference>
<keyword evidence="10" id="KW-1185">Reference proteome</keyword>
<accession>A0A4Z1E8L4</accession>
<dbReference type="InterPro" id="IPR032819">
    <property type="entry name" value="TruB_C"/>
</dbReference>
<dbReference type="Gene3D" id="3.30.2350.10">
    <property type="entry name" value="Pseudouridine synthase"/>
    <property type="match status" value="1"/>
</dbReference>
<dbReference type="CDD" id="cd02573">
    <property type="entry name" value="PseudoU_synth_EcTruB"/>
    <property type="match status" value="1"/>
</dbReference>
<dbReference type="NCBIfam" id="TIGR00431">
    <property type="entry name" value="TruB"/>
    <property type="match status" value="1"/>
</dbReference>
<organism evidence="9 10">
    <name type="scientific">Serinibacter arcticus</name>
    <dbReference type="NCBI Taxonomy" id="1655435"/>
    <lineage>
        <taxon>Bacteria</taxon>
        <taxon>Bacillati</taxon>
        <taxon>Actinomycetota</taxon>
        <taxon>Actinomycetes</taxon>
        <taxon>Micrococcales</taxon>
        <taxon>Beutenbergiaceae</taxon>
        <taxon>Serinibacter</taxon>
    </lineage>
</organism>